<feature type="compositionally biased region" description="Polar residues" evidence="1">
    <location>
        <begin position="101"/>
        <end position="110"/>
    </location>
</feature>
<evidence type="ECO:0000313" key="4">
    <source>
        <dbReference type="Proteomes" id="UP000295509"/>
    </source>
</evidence>
<evidence type="ECO:0000256" key="1">
    <source>
        <dbReference type="SAM" id="MobiDB-lite"/>
    </source>
</evidence>
<dbReference type="AlphaFoldDB" id="A0A4R8LT64"/>
<feature type="chain" id="PRO_5020903889" evidence="2">
    <location>
        <begin position="28"/>
        <end position="110"/>
    </location>
</feature>
<dbReference type="EMBL" id="SORE01000008">
    <property type="protein sequence ID" value="TDY50880.1"/>
    <property type="molecule type" value="Genomic_DNA"/>
</dbReference>
<feature type="signal peptide" evidence="2">
    <location>
        <begin position="1"/>
        <end position="27"/>
    </location>
</feature>
<dbReference type="RefSeq" id="WP_134192120.1">
    <property type="nucleotide sequence ID" value="NZ_JBHLUW010000003.1"/>
</dbReference>
<dbReference type="OrthoDB" id="9099264at2"/>
<dbReference type="Proteomes" id="UP000295509">
    <property type="component" value="Unassembled WGS sequence"/>
</dbReference>
<organism evidence="3 4">
    <name type="scientific">Paraburkholderia rhizosphaerae</name>
    <dbReference type="NCBI Taxonomy" id="480658"/>
    <lineage>
        <taxon>Bacteria</taxon>
        <taxon>Pseudomonadati</taxon>
        <taxon>Pseudomonadota</taxon>
        <taxon>Betaproteobacteria</taxon>
        <taxon>Burkholderiales</taxon>
        <taxon>Burkholderiaceae</taxon>
        <taxon>Paraburkholderia</taxon>
    </lineage>
</organism>
<proteinExistence type="predicted"/>
<sequence>MKYARATTFIAALFTVCAVSVPLAAQAQSSNAPVTRADVQADLARVEQAGYDPHKVGPHYPADVQAVESRQHPQDTTASSDYGPGVGGTAASGNRAMPIAVQNNGIYQHH</sequence>
<keyword evidence="2" id="KW-0732">Signal</keyword>
<gene>
    <name evidence="3" type="ORF">BX592_108117</name>
</gene>
<accession>A0A4R8LT64</accession>
<comment type="caution">
    <text evidence="3">The sequence shown here is derived from an EMBL/GenBank/DDBJ whole genome shotgun (WGS) entry which is preliminary data.</text>
</comment>
<keyword evidence="4" id="KW-1185">Reference proteome</keyword>
<reference evidence="3 4" key="1">
    <citation type="submission" date="2019-03" db="EMBL/GenBank/DDBJ databases">
        <title>Genomic Encyclopedia of Type Strains, Phase III (KMG-III): the genomes of soil and plant-associated and newly described type strains.</title>
        <authorList>
            <person name="Whitman W."/>
        </authorList>
    </citation>
    <scope>NUCLEOTIDE SEQUENCE [LARGE SCALE GENOMIC DNA]</scope>
    <source>
        <strain evidence="3 4">LMG 29544</strain>
    </source>
</reference>
<evidence type="ECO:0000256" key="2">
    <source>
        <dbReference type="SAM" id="SignalP"/>
    </source>
</evidence>
<feature type="region of interest" description="Disordered" evidence="1">
    <location>
        <begin position="51"/>
        <end position="110"/>
    </location>
</feature>
<evidence type="ECO:0000313" key="3">
    <source>
        <dbReference type="EMBL" id="TDY50880.1"/>
    </source>
</evidence>
<dbReference type="Pfam" id="PF13663">
    <property type="entry name" value="DUF4148"/>
    <property type="match status" value="1"/>
</dbReference>
<dbReference type="InterPro" id="IPR025421">
    <property type="entry name" value="DUF4148"/>
</dbReference>
<protein>
    <submittedName>
        <fullName evidence="3">Uncharacterized protein DUF4148</fullName>
    </submittedName>
</protein>
<name>A0A4R8LT64_9BURK</name>